<feature type="transmembrane region" description="Helical" evidence="5">
    <location>
        <begin position="53"/>
        <end position="72"/>
    </location>
</feature>
<dbReference type="AlphaFoldDB" id="A0A0G9MML8"/>
<dbReference type="Proteomes" id="UP000053070">
    <property type="component" value="Unassembled WGS sequence"/>
</dbReference>
<keyword evidence="2 5" id="KW-0812">Transmembrane</keyword>
<evidence type="ECO:0000256" key="5">
    <source>
        <dbReference type="SAM" id="Phobius"/>
    </source>
</evidence>
<dbReference type="PANTHER" id="PTHR36974">
    <property type="entry name" value="MEMBRANE PROTEIN-RELATED"/>
    <property type="match status" value="1"/>
</dbReference>
<keyword evidence="3 5" id="KW-1133">Transmembrane helix</keyword>
<dbReference type="PANTHER" id="PTHR36974:SF1">
    <property type="entry name" value="DOXX FAMILY MEMBRANE PROTEIN"/>
    <property type="match status" value="1"/>
</dbReference>
<feature type="transmembrane region" description="Helical" evidence="5">
    <location>
        <begin position="79"/>
        <end position="100"/>
    </location>
</feature>
<feature type="transmembrane region" description="Helical" evidence="5">
    <location>
        <begin position="12"/>
        <end position="33"/>
    </location>
</feature>
<evidence type="ECO:0000313" key="7">
    <source>
        <dbReference type="Proteomes" id="UP000053070"/>
    </source>
</evidence>
<gene>
    <name evidence="6" type="ORF">AAW01_10870</name>
</gene>
<dbReference type="STRING" id="502682.BMF35_a1171"/>
<dbReference type="GO" id="GO:0016020">
    <property type="term" value="C:membrane"/>
    <property type="evidence" value="ECO:0007669"/>
    <property type="project" value="UniProtKB-SubCell"/>
</dbReference>
<dbReference type="Pfam" id="PF13564">
    <property type="entry name" value="DoxX_2"/>
    <property type="match status" value="1"/>
</dbReference>
<accession>A0A0G9MML8</accession>
<name>A0A0G9MML8_9SPHN</name>
<feature type="transmembrane region" description="Helical" evidence="5">
    <location>
        <begin position="120"/>
        <end position="140"/>
    </location>
</feature>
<evidence type="ECO:0000313" key="6">
    <source>
        <dbReference type="EMBL" id="KLE31937.1"/>
    </source>
</evidence>
<proteinExistence type="predicted"/>
<organism evidence="6 7">
    <name type="scientific">Aurantiacibacter gangjinensis</name>
    <dbReference type="NCBI Taxonomy" id="502682"/>
    <lineage>
        <taxon>Bacteria</taxon>
        <taxon>Pseudomonadati</taxon>
        <taxon>Pseudomonadota</taxon>
        <taxon>Alphaproteobacteria</taxon>
        <taxon>Sphingomonadales</taxon>
        <taxon>Erythrobacteraceae</taxon>
        <taxon>Aurantiacibacter</taxon>
    </lineage>
</organism>
<evidence type="ECO:0000256" key="2">
    <source>
        <dbReference type="ARBA" id="ARBA00022692"/>
    </source>
</evidence>
<evidence type="ECO:0000256" key="3">
    <source>
        <dbReference type="ARBA" id="ARBA00022989"/>
    </source>
</evidence>
<reference evidence="6 7" key="1">
    <citation type="submission" date="2015-04" db="EMBL/GenBank/DDBJ databases">
        <title>The draft genome sequence of Erythrobacr gangjinensis K7-2.</title>
        <authorList>
            <person name="Zhuang L."/>
            <person name="Liu Y."/>
            <person name="Shao Z."/>
        </authorList>
    </citation>
    <scope>NUCLEOTIDE SEQUENCE [LARGE SCALE GENOMIC DNA]</scope>
    <source>
        <strain evidence="6 7">K7-2</strain>
    </source>
</reference>
<keyword evidence="7" id="KW-1185">Reference proteome</keyword>
<evidence type="ECO:0000256" key="1">
    <source>
        <dbReference type="ARBA" id="ARBA00004141"/>
    </source>
</evidence>
<comment type="caution">
    <text evidence="6">The sequence shown here is derived from an EMBL/GenBank/DDBJ whole genome shotgun (WGS) entry which is preliminary data.</text>
</comment>
<dbReference type="InterPro" id="IPR032808">
    <property type="entry name" value="DoxX"/>
</dbReference>
<keyword evidence="4 5" id="KW-0472">Membrane</keyword>
<evidence type="ECO:0000256" key="4">
    <source>
        <dbReference type="ARBA" id="ARBA00023136"/>
    </source>
</evidence>
<sequence>MHRSEAGHSRRWVRLAILWLVCVLYLVAGRAHIVNPEPFLTITPNWVAVPDGVIFWTGIAEILGAIALLQPFSLRLRKAAAIGLALYALCVWPANFNHMLIDMARDDGGWGLAYHVPRLMAQPVLIWATLWAGELIRWPFGRKSRH</sequence>
<dbReference type="EMBL" id="LBHC01000002">
    <property type="protein sequence ID" value="KLE31937.1"/>
    <property type="molecule type" value="Genomic_DNA"/>
</dbReference>
<dbReference type="OrthoDB" id="8856615at2"/>
<comment type="subcellular location">
    <subcellularLocation>
        <location evidence="1">Membrane</location>
        <topology evidence="1">Multi-pass membrane protein</topology>
    </subcellularLocation>
</comment>
<protein>
    <submittedName>
        <fullName evidence="6">Membrane protein</fullName>
    </submittedName>
</protein>
<dbReference type="PATRIC" id="fig|502682.8.peg.2210"/>